<feature type="region of interest" description="Disordered" evidence="1">
    <location>
        <begin position="160"/>
        <end position="183"/>
    </location>
</feature>
<accession>A0A7R5KW22</accession>
<proteinExistence type="predicted"/>
<keyword evidence="2" id="KW-1185">Reference proteome</keyword>
<dbReference type="RefSeq" id="XP_039240789.1">
    <property type="nucleotide sequence ID" value="XM_039384855.1"/>
</dbReference>
<evidence type="ECO:0000256" key="1">
    <source>
        <dbReference type="SAM" id="MobiDB-lite"/>
    </source>
</evidence>
<name>A0A7R5KW22_9PASS</name>
<protein>
    <submittedName>
        <fullName evidence="3">Uncharacterized protein LOC120323932</fullName>
    </submittedName>
</protein>
<dbReference type="GeneID" id="120323932"/>
<sequence length="252" mass="25941">MGIHYLKASGEGGSGAIRAGPAAAATTAAAAAAAAAAAPPPARPPAREAPVPASAGRGACAPLRPCGGAARPAERCGATSSAELEETSALLAVKASHGAVTSSARRCARALALIFRGHFSSRETVLWTRCRPARLWRRLVSAAVCCWRRQHGSVAWQVPGRPGSPCSALPPPKSAVPDTGQFQSQLENKVRPGRSAGKMSKATFCLALGFTEPKAGAFPLQANGYMTQICPRSPTCIPSGSLNERVQQHTES</sequence>
<evidence type="ECO:0000313" key="2">
    <source>
        <dbReference type="Proteomes" id="UP000504627"/>
    </source>
</evidence>
<evidence type="ECO:0000313" key="3">
    <source>
        <dbReference type="RefSeq" id="XP_039240789.1"/>
    </source>
</evidence>
<feature type="region of interest" description="Disordered" evidence="1">
    <location>
        <begin position="33"/>
        <end position="54"/>
    </location>
</feature>
<dbReference type="InParanoid" id="A0A7R5KW22"/>
<dbReference type="AlphaFoldDB" id="A0A7R5KW22"/>
<dbReference type="Proteomes" id="UP000504627">
    <property type="component" value="Unplaced"/>
</dbReference>
<reference evidence="3" key="1">
    <citation type="submission" date="2025-08" db="UniProtKB">
        <authorList>
            <consortium name="RefSeq"/>
        </authorList>
    </citation>
    <scope>IDENTIFICATION</scope>
    <source>
        <tissue evidence="3">Muscle</tissue>
    </source>
</reference>
<gene>
    <name evidence="3" type="primary">LOC120323932</name>
</gene>
<organism evidence="2 3">
    <name type="scientific">Pipra filicauda</name>
    <name type="common">Wire-tailed manakin</name>
    <dbReference type="NCBI Taxonomy" id="649802"/>
    <lineage>
        <taxon>Eukaryota</taxon>
        <taxon>Metazoa</taxon>
        <taxon>Chordata</taxon>
        <taxon>Craniata</taxon>
        <taxon>Vertebrata</taxon>
        <taxon>Euteleostomi</taxon>
        <taxon>Archelosauria</taxon>
        <taxon>Archosauria</taxon>
        <taxon>Dinosauria</taxon>
        <taxon>Saurischia</taxon>
        <taxon>Theropoda</taxon>
        <taxon>Coelurosauria</taxon>
        <taxon>Aves</taxon>
        <taxon>Neognathae</taxon>
        <taxon>Neoaves</taxon>
        <taxon>Telluraves</taxon>
        <taxon>Australaves</taxon>
        <taxon>Passeriformes</taxon>
        <taxon>Pipridae</taxon>
        <taxon>Pipra</taxon>
    </lineage>
</organism>